<evidence type="ECO:0000256" key="5">
    <source>
        <dbReference type="PROSITE-ProRule" id="PRU00277"/>
    </source>
</evidence>
<dbReference type="RefSeq" id="WP_081169746.1">
    <property type="nucleotide sequence ID" value="NZ_LWBP01000214.1"/>
</dbReference>
<gene>
    <name evidence="8" type="ORF">A4R26_28620</name>
</gene>
<dbReference type="OrthoDB" id="9814548at2"/>
<evidence type="ECO:0000313" key="9">
    <source>
        <dbReference type="Proteomes" id="UP000192276"/>
    </source>
</evidence>
<evidence type="ECO:0000256" key="2">
    <source>
        <dbReference type="ARBA" id="ARBA00006577"/>
    </source>
</evidence>
<dbReference type="Pfam" id="PF00254">
    <property type="entry name" value="FKBP_C"/>
    <property type="match status" value="1"/>
</dbReference>
<keyword evidence="9" id="KW-1185">Reference proteome</keyword>
<feature type="domain" description="PPIase FKBP-type" evidence="7">
    <location>
        <begin position="76"/>
        <end position="162"/>
    </location>
</feature>
<dbReference type="PROSITE" id="PS51257">
    <property type="entry name" value="PROKAR_LIPOPROTEIN"/>
    <property type="match status" value="1"/>
</dbReference>
<dbReference type="STRING" id="550983.A4R26_28620"/>
<dbReference type="EMBL" id="LWBP01000214">
    <property type="protein sequence ID" value="OQP52469.1"/>
    <property type="molecule type" value="Genomic_DNA"/>
</dbReference>
<proteinExistence type="inferred from homology"/>
<dbReference type="EC" id="5.2.1.8" evidence="6"/>
<evidence type="ECO:0000256" key="4">
    <source>
        <dbReference type="ARBA" id="ARBA00023235"/>
    </source>
</evidence>
<dbReference type="SUPFAM" id="SSF54534">
    <property type="entry name" value="FKBP-like"/>
    <property type="match status" value="1"/>
</dbReference>
<dbReference type="GO" id="GO:0003755">
    <property type="term" value="F:peptidyl-prolyl cis-trans isomerase activity"/>
    <property type="evidence" value="ECO:0007669"/>
    <property type="project" value="UniProtKB-UniRule"/>
</dbReference>
<name>A0A1V9F289_9BACT</name>
<keyword evidence="4 5" id="KW-0413">Isomerase</keyword>
<dbReference type="PANTHER" id="PTHR43811:SF19">
    <property type="entry name" value="39 KDA FK506-BINDING NUCLEAR PROTEIN"/>
    <property type="match status" value="1"/>
</dbReference>
<dbReference type="PROSITE" id="PS50059">
    <property type="entry name" value="FKBP_PPIASE"/>
    <property type="match status" value="1"/>
</dbReference>
<accession>A0A1V9F289</accession>
<comment type="similarity">
    <text evidence="2 6">Belongs to the FKBP-type PPIase family.</text>
</comment>
<dbReference type="PANTHER" id="PTHR43811">
    <property type="entry name" value="FKBP-TYPE PEPTIDYL-PROLYL CIS-TRANS ISOMERASE FKPA"/>
    <property type="match status" value="1"/>
</dbReference>
<evidence type="ECO:0000256" key="1">
    <source>
        <dbReference type="ARBA" id="ARBA00000971"/>
    </source>
</evidence>
<comment type="catalytic activity">
    <reaction evidence="1 5 6">
        <text>[protein]-peptidylproline (omega=180) = [protein]-peptidylproline (omega=0)</text>
        <dbReference type="Rhea" id="RHEA:16237"/>
        <dbReference type="Rhea" id="RHEA-COMP:10747"/>
        <dbReference type="Rhea" id="RHEA-COMP:10748"/>
        <dbReference type="ChEBI" id="CHEBI:83833"/>
        <dbReference type="ChEBI" id="CHEBI:83834"/>
        <dbReference type="EC" id="5.2.1.8"/>
    </reaction>
</comment>
<reference evidence="9" key="1">
    <citation type="submission" date="2016-04" db="EMBL/GenBank/DDBJ databases">
        <authorList>
            <person name="Chen L."/>
            <person name="Zhuang W."/>
            <person name="Wang G."/>
        </authorList>
    </citation>
    <scope>NUCLEOTIDE SEQUENCE [LARGE SCALE GENOMIC DNA]</scope>
    <source>
        <strain evidence="9">208</strain>
    </source>
</reference>
<dbReference type="Gene3D" id="3.10.50.40">
    <property type="match status" value="1"/>
</dbReference>
<dbReference type="InterPro" id="IPR046357">
    <property type="entry name" value="PPIase_dom_sf"/>
</dbReference>
<comment type="caution">
    <text evidence="8">The sequence shown here is derived from an EMBL/GenBank/DDBJ whole genome shotgun (WGS) entry which is preliminary data.</text>
</comment>
<dbReference type="InterPro" id="IPR001179">
    <property type="entry name" value="PPIase_FKBP_dom"/>
</dbReference>
<keyword evidence="3 5" id="KW-0697">Rotamase</keyword>
<dbReference type="Proteomes" id="UP000192276">
    <property type="component" value="Unassembled WGS sequence"/>
</dbReference>
<organism evidence="8 9">
    <name type="scientific">Niastella populi</name>
    <dbReference type="NCBI Taxonomy" id="550983"/>
    <lineage>
        <taxon>Bacteria</taxon>
        <taxon>Pseudomonadati</taxon>
        <taxon>Bacteroidota</taxon>
        <taxon>Chitinophagia</taxon>
        <taxon>Chitinophagales</taxon>
        <taxon>Chitinophagaceae</taxon>
        <taxon>Niastella</taxon>
    </lineage>
</organism>
<evidence type="ECO:0000259" key="7">
    <source>
        <dbReference type="PROSITE" id="PS50059"/>
    </source>
</evidence>
<protein>
    <recommendedName>
        <fullName evidence="6">Peptidyl-prolyl cis-trans isomerase</fullName>
        <ecNumber evidence="6">5.2.1.8</ecNumber>
    </recommendedName>
</protein>
<sequence length="162" mass="17761">MRNLVWGFLCFVLFYSCKKESGCGYGDHNIVAPANEQQDVETYLTSNNIYSVGKDASGLYYQVFDHGEGNSNPGLCSQVELTYTGKLTNGTVFEQKSTAFTLGSSIEGFRKGIPLIKKGGHMKLYIPPALAYGSKEIKDESGKVIIPANSILVFDISLTSFY</sequence>
<dbReference type="AlphaFoldDB" id="A0A1V9F289"/>
<evidence type="ECO:0000256" key="6">
    <source>
        <dbReference type="RuleBase" id="RU003915"/>
    </source>
</evidence>
<evidence type="ECO:0000256" key="3">
    <source>
        <dbReference type="ARBA" id="ARBA00023110"/>
    </source>
</evidence>
<evidence type="ECO:0000313" key="8">
    <source>
        <dbReference type="EMBL" id="OQP52469.1"/>
    </source>
</evidence>